<dbReference type="InterPro" id="IPR046906">
    <property type="entry name" value="Mab-21_HhH/H2TH-like"/>
</dbReference>
<dbReference type="Pfam" id="PF20266">
    <property type="entry name" value="Mab-21_C"/>
    <property type="match status" value="1"/>
</dbReference>
<protein>
    <recommendedName>
        <fullName evidence="2">Mab-21-like HhH/H2TH-like domain-containing protein</fullName>
    </recommendedName>
</protein>
<comment type="caution">
    <text evidence="3">The sequence shown here is derived from an EMBL/GenBank/DDBJ whole genome shotgun (WGS) entry which is preliminary data.</text>
</comment>
<dbReference type="EMBL" id="CAJOBC010098943">
    <property type="protein sequence ID" value="CAF4457523.1"/>
    <property type="molecule type" value="Genomic_DNA"/>
</dbReference>
<comment type="similarity">
    <text evidence="1">Belongs to the mab-21 family.</text>
</comment>
<feature type="non-terminal residue" evidence="3">
    <location>
        <position position="1"/>
    </location>
</feature>
<evidence type="ECO:0000313" key="4">
    <source>
        <dbReference type="Proteomes" id="UP000681722"/>
    </source>
</evidence>
<evidence type="ECO:0000256" key="1">
    <source>
        <dbReference type="ARBA" id="ARBA00008307"/>
    </source>
</evidence>
<gene>
    <name evidence="3" type="ORF">SRO942_LOCUS42564</name>
</gene>
<dbReference type="Gene3D" id="1.10.1410.40">
    <property type="match status" value="1"/>
</dbReference>
<organism evidence="3 4">
    <name type="scientific">Didymodactylos carnosus</name>
    <dbReference type="NCBI Taxonomy" id="1234261"/>
    <lineage>
        <taxon>Eukaryota</taxon>
        <taxon>Metazoa</taxon>
        <taxon>Spiralia</taxon>
        <taxon>Gnathifera</taxon>
        <taxon>Rotifera</taxon>
        <taxon>Eurotatoria</taxon>
        <taxon>Bdelloidea</taxon>
        <taxon>Philodinida</taxon>
        <taxon>Philodinidae</taxon>
        <taxon>Didymodactylos</taxon>
    </lineage>
</organism>
<dbReference type="PANTHER" id="PTHR10656:SF42">
    <property type="entry name" value="CYCLIC GMP-AMP SYNTHASE-LIKE PROTEIN-RELATED"/>
    <property type="match status" value="1"/>
</dbReference>
<evidence type="ECO:0000259" key="2">
    <source>
        <dbReference type="Pfam" id="PF20266"/>
    </source>
</evidence>
<name>A0A8S2WSR6_9BILA</name>
<reference evidence="3" key="1">
    <citation type="submission" date="2021-02" db="EMBL/GenBank/DDBJ databases">
        <authorList>
            <person name="Nowell W R."/>
        </authorList>
    </citation>
    <scope>NUCLEOTIDE SEQUENCE</scope>
</reference>
<proteinExistence type="inferred from homology"/>
<evidence type="ECO:0000313" key="3">
    <source>
        <dbReference type="EMBL" id="CAF4457523.1"/>
    </source>
</evidence>
<accession>A0A8S2WSR6</accession>
<dbReference type="PANTHER" id="PTHR10656">
    <property type="entry name" value="CELL FATE DETERMINING PROTEIN MAB21-RELATED"/>
    <property type="match status" value="1"/>
</dbReference>
<feature type="domain" description="Mab-21-like HhH/H2TH-like" evidence="2">
    <location>
        <begin position="323"/>
        <end position="415"/>
    </location>
</feature>
<sequence length="635" mass="74334">MFTGSLDIPHPSNFADKKRPDMDVLIEIGTISSENELIKTSRNGFVRIRWNPTTQASKSTLCSNDQNNQRCINGFKIKKYMENQIALTFNVFNIHRDKRNPLQATTESAALNVIFSPVSNQQLSPQSFSDILIDVLNIQQQNSEQLLLYKKNFLIFYQILNDPKYLNLYENVKTYCNPILNVNNYISLMSPTFLISLTREQKLMATMLIDYYLKYKHLVKAYISSSQNGNNNLIVHHDHYSFSYELTDCDLVLAFKLQFWPQDIEQGFLKRFKHKKPNLFEQIKSIYMHNFDIPFRLLNHFLTNQRTKTEKILNGIARSIHYKYLRKENNDKNSPHSYIKSYFIKTTVFWMCEDMNLNDLGVENDNDIANVLAPMWIDYATQLLEKGSCPHYFIENLNILEQYSKDVLKTAFETLKFDINLNESLTSKLIQDLKQIKPYNYENIINLLKNKDYVQDIISAEKEYKYIKLIWGDIKNDDESESVERLDILDILDILVLLYKIDQETNNWLQWKKLFIDKDFGNDDDELIQTSLFHKNQTINTPTISVNVFAFNLYIAVTLLPKIINIVTNQDLFKQFVHLCDDDEDLISSLTNMIATESKLEINIYDQIASLLTSYSIPIRVHLGLPSTTLFEHNL</sequence>
<dbReference type="Proteomes" id="UP000681722">
    <property type="component" value="Unassembled WGS sequence"/>
</dbReference>
<dbReference type="AlphaFoldDB" id="A0A8S2WSR6"/>